<evidence type="ECO:0000313" key="1">
    <source>
        <dbReference type="EMBL" id="DAE14034.1"/>
    </source>
</evidence>
<reference evidence="1" key="1">
    <citation type="journal article" date="2021" name="Proc. Natl. Acad. Sci. U.S.A.">
        <title>A Catalog of Tens of Thousands of Viruses from Human Metagenomes Reveals Hidden Associations with Chronic Diseases.</title>
        <authorList>
            <person name="Tisza M.J."/>
            <person name="Buck C.B."/>
        </authorList>
    </citation>
    <scope>NUCLEOTIDE SEQUENCE</scope>
    <source>
        <strain evidence="1">CtYzH9</strain>
    </source>
</reference>
<proteinExistence type="predicted"/>
<organism evidence="1">
    <name type="scientific">Myoviridae sp. ctYzH9</name>
    <dbReference type="NCBI Taxonomy" id="2825126"/>
    <lineage>
        <taxon>Viruses</taxon>
        <taxon>Duplodnaviria</taxon>
        <taxon>Heunggongvirae</taxon>
        <taxon>Uroviricota</taxon>
        <taxon>Caudoviricetes</taxon>
    </lineage>
</organism>
<protein>
    <submittedName>
        <fullName evidence="1">Tail assembly chaperone protein</fullName>
    </submittedName>
</protein>
<name>A0A8S5Q4I8_9CAUD</name>
<sequence>MKQLQKLKVGGREYPCRVTMGAMVRFKRATGKDVSQLNQSDISELVQFIYCCVQSACKADDVVFDVDFETFADLLEPDSLNSFYAQMGDAEKKTTLKARA</sequence>
<accession>A0A8S5Q4I8</accession>
<dbReference type="EMBL" id="BK015574">
    <property type="protein sequence ID" value="DAE14034.1"/>
    <property type="molecule type" value="Genomic_DNA"/>
</dbReference>